<dbReference type="SUPFAM" id="SSF53474">
    <property type="entry name" value="alpha/beta-Hydrolases"/>
    <property type="match status" value="1"/>
</dbReference>
<keyword evidence="4" id="KW-1185">Reference proteome</keyword>
<evidence type="ECO:0000313" key="3">
    <source>
        <dbReference type="EMBL" id="EDY16159.1"/>
    </source>
</evidence>
<evidence type="ECO:0000313" key="4">
    <source>
        <dbReference type="Proteomes" id="UP000005824"/>
    </source>
</evidence>
<dbReference type="EMBL" id="ABVL01000039">
    <property type="protein sequence ID" value="EDY16159.1"/>
    <property type="molecule type" value="Genomic_DNA"/>
</dbReference>
<comment type="caution">
    <text evidence="3">The sequence shown here is derived from an EMBL/GenBank/DDBJ whole genome shotgun (WGS) entry which is preliminary data.</text>
</comment>
<dbReference type="GO" id="GO:0008236">
    <property type="term" value="F:serine-type peptidase activity"/>
    <property type="evidence" value="ECO:0007669"/>
    <property type="project" value="InterPro"/>
</dbReference>
<dbReference type="STRING" id="497964.CfE428DRAFT_6348"/>
<proteinExistence type="predicted"/>
<evidence type="ECO:0000256" key="1">
    <source>
        <dbReference type="SAM" id="SignalP"/>
    </source>
</evidence>
<dbReference type="AlphaFoldDB" id="B4DBQ7"/>
<reference evidence="3 4" key="1">
    <citation type="journal article" date="2011" name="J. Bacteriol.">
        <title>Genome sequence of Chthoniobacter flavus Ellin428, an aerobic heterotrophic soil bacterium.</title>
        <authorList>
            <person name="Kant R."/>
            <person name="van Passel M.W."/>
            <person name="Palva A."/>
            <person name="Lucas S."/>
            <person name="Lapidus A."/>
            <person name="Glavina Del Rio T."/>
            <person name="Dalin E."/>
            <person name="Tice H."/>
            <person name="Bruce D."/>
            <person name="Goodwin L."/>
            <person name="Pitluck S."/>
            <person name="Larimer F.W."/>
            <person name="Land M.L."/>
            <person name="Hauser L."/>
            <person name="Sangwan P."/>
            <person name="de Vos W.M."/>
            <person name="Janssen P.H."/>
            <person name="Smidt H."/>
        </authorList>
    </citation>
    <scope>NUCLEOTIDE SEQUENCE [LARGE SCALE GENOMIC DNA]</scope>
    <source>
        <strain evidence="3 4">Ellin428</strain>
    </source>
</reference>
<evidence type="ECO:0000259" key="2">
    <source>
        <dbReference type="Pfam" id="PF00326"/>
    </source>
</evidence>
<dbReference type="Proteomes" id="UP000005824">
    <property type="component" value="Unassembled WGS sequence"/>
</dbReference>
<dbReference type="InterPro" id="IPR001375">
    <property type="entry name" value="Peptidase_S9_cat"/>
</dbReference>
<dbReference type="GO" id="GO:0006508">
    <property type="term" value="P:proteolysis"/>
    <property type="evidence" value="ECO:0007669"/>
    <property type="project" value="InterPro"/>
</dbReference>
<dbReference type="RefSeq" id="WP_006983666.1">
    <property type="nucleotide sequence ID" value="NZ_ABVL01000039.1"/>
</dbReference>
<dbReference type="InterPro" id="IPR029058">
    <property type="entry name" value="AB_hydrolase_fold"/>
</dbReference>
<feature type="signal peptide" evidence="1">
    <location>
        <begin position="1"/>
        <end position="23"/>
    </location>
</feature>
<organism evidence="3 4">
    <name type="scientific">Chthoniobacter flavus Ellin428</name>
    <dbReference type="NCBI Taxonomy" id="497964"/>
    <lineage>
        <taxon>Bacteria</taxon>
        <taxon>Pseudomonadati</taxon>
        <taxon>Verrucomicrobiota</taxon>
        <taxon>Spartobacteria</taxon>
        <taxon>Chthoniobacterales</taxon>
        <taxon>Chthoniobacteraceae</taxon>
        <taxon>Chthoniobacter</taxon>
    </lineage>
</organism>
<name>B4DBQ7_9BACT</name>
<feature type="chain" id="PRO_5002803407" evidence="1">
    <location>
        <begin position="24"/>
        <end position="275"/>
    </location>
</feature>
<dbReference type="InParanoid" id="B4DBQ7"/>
<feature type="domain" description="Peptidase S9 prolyl oligopeptidase catalytic" evidence="2">
    <location>
        <begin position="97"/>
        <end position="270"/>
    </location>
</feature>
<dbReference type="Gene3D" id="3.40.50.1820">
    <property type="entry name" value="alpha/beta hydrolase"/>
    <property type="match status" value="1"/>
</dbReference>
<protein>
    <submittedName>
        <fullName evidence="3">Putative O-antigen related protein</fullName>
    </submittedName>
</protein>
<keyword evidence="1" id="KW-0732">Signal</keyword>
<sequence>MRILSPLLAALLLVTGLPLLTRAADTPAAATPKTSVWNGYEKLDFEVAGKPALLVKPRTPAPGNPWIWRTEFFGHEPQGDIALLGLGWHVAYLKVSDMYGAPAAIDLMNQFHDYVTKTYGLNQRVVLEGFSRGGLYAVNFAAAHPDKTAALYLDAPVLDIRSWPGGKGASKGDARCWKQAMDIYGLTEDTAKDFKGNPLDHIDALAAAKIPILAICGDADKTVPYPENTAILQERYKKLGGNIDVILKPGGDHHPHSLKDPQPIVDFLTKYAYAK</sequence>
<dbReference type="eggNOG" id="COG1506">
    <property type="taxonomic scope" value="Bacteria"/>
</dbReference>
<accession>B4DBQ7</accession>
<dbReference type="Pfam" id="PF00326">
    <property type="entry name" value="Peptidase_S9"/>
    <property type="match status" value="1"/>
</dbReference>
<gene>
    <name evidence="3" type="ORF">CfE428DRAFT_6348</name>
</gene>